<evidence type="ECO:0000313" key="6">
    <source>
        <dbReference type="Proteomes" id="UP000239576"/>
    </source>
</evidence>
<reference evidence="5 6" key="2">
    <citation type="submission" date="2018-03" db="EMBL/GenBank/DDBJ databases">
        <title>The ancient ancestry and fast evolution of plastids.</title>
        <authorList>
            <person name="Moore K.R."/>
            <person name="Magnabosco C."/>
            <person name="Momper L."/>
            <person name="Gold D.A."/>
            <person name="Bosak T."/>
            <person name="Fournier G.P."/>
        </authorList>
    </citation>
    <scope>NUCLEOTIDE SEQUENCE [LARGE SCALE GENOMIC DNA]</scope>
    <source>
        <strain evidence="5 6">ULC18</strain>
    </source>
</reference>
<evidence type="ECO:0000259" key="4">
    <source>
        <dbReference type="Pfam" id="PF12770"/>
    </source>
</evidence>
<feature type="repeat" description="TPR" evidence="1">
    <location>
        <begin position="288"/>
        <end position="321"/>
    </location>
</feature>
<comment type="caution">
    <text evidence="5">The sequence shown here is derived from an EMBL/GenBank/DDBJ whole genome shotgun (WGS) entry which is preliminary data.</text>
</comment>
<feature type="repeat" description="TPR" evidence="1">
    <location>
        <begin position="208"/>
        <end position="241"/>
    </location>
</feature>
<feature type="repeat" description="TPR" evidence="1">
    <location>
        <begin position="89"/>
        <end position="122"/>
    </location>
</feature>
<protein>
    <recommendedName>
        <fullName evidence="4">CHAT domain-containing protein</fullName>
    </recommendedName>
</protein>
<feature type="compositionally biased region" description="Low complexity" evidence="2">
    <location>
        <begin position="543"/>
        <end position="556"/>
    </location>
</feature>
<keyword evidence="6" id="KW-1185">Reference proteome</keyword>
<keyword evidence="3" id="KW-0732">Signal</keyword>
<accession>A0A2T1EHN0</accession>
<dbReference type="InterPro" id="IPR024983">
    <property type="entry name" value="CHAT_dom"/>
</dbReference>
<dbReference type="Proteomes" id="UP000239576">
    <property type="component" value="Unassembled WGS sequence"/>
</dbReference>
<dbReference type="InterPro" id="IPR011990">
    <property type="entry name" value="TPR-like_helical_dom_sf"/>
</dbReference>
<organism evidence="5 6">
    <name type="scientific">Stenomitos frigidus ULC18</name>
    <dbReference type="NCBI Taxonomy" id="2107698"/>
    <lineage>
        <taxon>Bacteria</taxon>
        <taxon>Bacillati</taxon>
        <taxon>Cyanobacteriota</taxon>
        <taxon>Cyanophyceae</taxon>
        <taxon>Leptolyngbyales</taxon>
        <taxon>Leptolyngbyaceae</taxon>
        <taxon>Stenomitos</taxon>
    </lineage>
</organism>
<evidence type="ECO:0000256" key="3">
    <source>
        <dbReference type="SAM" id="SignalP"/>
    </source>
</evidence>
<feature type="domain" description="CHAT" evidence="4">
    <location>
        <begin position="580"/>
        <end position="878"/>
    </location>
</feature>
<gene>
    <name evidence="5" type="ORF">C7B82_05990</name>
</gene>
<keyword evidence="1" id="KW-0802">TPR repeat</keyword>
<dbReference type="Pfam" id="PF13424">
    <property type="entry name" value="TPR_12"/>
    <property type="match status" value="4"/>
</dbReference>
<dbReference type="EMBL" id="PVWK01000029">
    <property type="protein sequence ID" value="PSB32188.1"/>
    <property type="molecule type" value="Genomic_DNA"/>
</dbReference>
<feature type="region of interest" description="Disordered" evidence="2">
    <location>
        <begin position="543"/>
        <end position="576"/>
    </location>
</feature>
<reference evidence="6" key="1">
    <citation type="submission" date="2018-02" db="EMBL/GenBank/DDBJ databases">
        <authorList>
            <person name="Moore K."/>
            <person name="Momper L."/>
        </authorList>
    </citation>
    <scope>NUCLEOTIDE SEQUENCE [LARGE SCALE GENOMIC DNA]</scope>
    <source>
        <strain evidence="6">ULC18</strain>
    </source>
</reference>
<dbReference type="RefSeq" id="WP_106255400.1">
    <property type="nucleotide sequence ID" value="NZ_CAWNSW010000017.1"/>
</dbReference>
<feature type="repeat" description="TPR" evidence="1">
    <location>
        <begin position="168"/>
        <end position="201"/>
    </location>
</feature>
<dbReference type="Pfam" id="PF12770">
    <property type="entry name" value="CHAT"/>
    <property type="match status" value="1"/>
</dbReference>
<feature type="signal peptide" evidence="3">
    <location>
        <begin position="1"/>
        <end position="24"/>
    </location>
</feature>
<evidence type="ECO:0000256" key="1">
    <source>
        <dbReference type="PROSITE-ProRule" id="PRU00339"/>
    </source>
</evidence>
<sequence length="880" mass="95168">MPPMQCLPPLVLLLVLQTALISRAQSLPVTVLTQPIANRVLSAEPDRTAAEWQQQGSQHYQAGQLEAAVKAWQQARTLYQQQHDPSGEASTLTSLGAVYVQLERYREAIASLEAFLPLAPQVSRRMEAQALSNLGLAYVALGNYAGAIESQRRAGKLMQTSGDRRGLGQVLVNLGNAFKAVGDYDKATIAYQQSLKMARQTNDLVSEGTALGNLGSVYSNLGQYDDAIAAQQRSLELAKATGNREGQASTLLNLGTVYHVRGDRQRAISYYNDSLAIARQMNNRKRTVEALGSLGLVYEDLKDYTKSIAYYEQSLTIVQTLDDPQLAGLTLNNLGHALFSAGSLTEAETRLREAIAKLDALRPGLSDTYKASIFDTQIYTYNLLQQILLAAHKPEAALEMTEHGRARAFVELLARRGQAGQGSRGTGERNGQEPDTQLPTPDSQLAVQPISIAAIKAVAQQQQATLVEYAIVPDDDFKAQGKQRARESELLIWVVQPTGKVAFRRVDLKPLWQTGSTLVDVVRLARCLSPQVSCDELAQKIRPSGSSAAQPSGSSQLQIMPTSSSPGEQVGKRRVRKQPGLRKLHQLLIEPIADLLPLSLNARVIFIPQESLFLVPFAALQAADGSYLIEHHTILTAPAIQVLELTRQQQARGRERHGQSPHASLLNPLSSLIIGNPTMPFVSTEPGQPPEQLPPLPGAEKEAIAIAQLLGTRAITRKQATKVSLLKKLTAARLVHFATHGLLEYGSQNASLKGLGIPGAIALAPSQGDDGLLTTSDVLNLHLTAELVTLSACDTGQGRITGDGVIGLSRAFISAGVPSVIVSLWAVSDAATAKLMTTFYHALQQQPDKAQALRQAMLITMKDYPYPLDWAAFTLIGEAE</sequence>
<proteinExistence type="predicted"/>
<name>A0A2T1EHN0_9CYAN</name>
<dbReference type="SUPFAM" id="SSF48452">
    <property type="entry name" value="TPR-like"/>
    <property type="match status" value="2"/>
</dbReference>
<feature type="repeat" description="TPR" evidence="1">
    <location>
        <begin position="248"/>
        <end position="281"/>
    </location>
</feature>
<dbReference type="PROSITE" id="PS50005">
    <property type="entry name" value="TPR"/>
    <property type="match status" value="6"/>
</dbReference>
<feature type="compositionally biased region" description="Polar residues" evidence="2">
    <location>
        <begin position="557"/>
        <end position="567"/>
    </location>
</feature>
<dbReference type="AlphaFoldDB" id="A0A2T1EHN0"/>
<feature type="region of interest" description="Disordered" evidence="2">
    <location>
        <begin position="418"/>
        <end position="442"/>
    </location>
</feature>
<feature type="repeat" description="TPR" evidence="1">
    <location>
        <begin position="128"/>
        <end position="161"/>
    </location>
</feature>
<dbReference type="PANTHER" id="PTHR10098">
    <property type="entry name" value="RAPSYN-RELATED"/>
    <property type="match status" value="1"/>
</dbReference>
<evidence type="ECO:0000313" key="5">
    <source>
        <dbReference type="EMBL" id="PSB32188.1"/>
    </source>
</evidence>
<feature type="chain" id="PRO_5015517802" description="CHAT domain-containing protein" evidence="3">
    <location>
        <begin position="25"/>
        <end position="880"/>
    </location>
</feature>
<dbReference type="OrthoDB" id="446317at2"/>
<dbReference type="SMART" id="SM00028">
    <property type="entry name" value="TPR"/>
    <property type="match status" value="8"/>
</dbReference>
<feature type="compositionally biased region" description="Polar residues" evidence="2">
    <location>
        <begin position="433"/>
        <end position="442"/>
    </location>
</feature>
<dbReference type="InterPro" id="IPR019734">
    <property type="entry name" value="TPR_rpt"/>
</dbReference>
<dbReference type="Gene3D" id="1.25.40.10">
    <property type="entry name" value="Tetratricopeptide repeat domain"/>
    <property type="match status" value="2"/>
</dbReference>
<evidence type="ECO:0000256" key="2">
    <source>
        <dbReference type="SAM" id="MobiDB-lite"/>
    </source>
</evidence>
<dbReference type="PANTHER" id="PTHR10098:SF108">
    <property type="entry name" value="TETRATRICOPEPTIDE REPEAT PROTEIN 28"/>
    <property type="match status" value="1"/>
</dbReference>